<gene>
    <name evidence="1" type="ORF">GMARGA_LOCUS39117</name>
</gene>
<dbReference type="EMBL" id="CAJVQB010091374">
    <property type="protein sequence ID" value="CAG8848295.1"/>
    <property type="molecule type" value="Genomic_DNA"/>
</dbReference>
<name>A0ABN7X610_GIGMA</name>
<accession>A0ABN7X610</accession>
<sequence length="56" mass="6462">YKKRSNGELSQQIIKEEYLNIQLKVKATKQAQKSKHLDIEFGTQTGAEGQHPQYET</sequence>
<feature type="non-terminal residue" evidence="1">
    <location>
        <position position="56"/>
    </location>
</feature>
<dbReference type="Proteomes" id="UP000789901">
    <property type="component" value="Unassembled WGS sequence"/>
</dbReference>
<proteinExistence type="predicted"/>
<feature type="non-terminal residue" evidence="1">
    <location>
        <position position="1"/>
    </location>
</feature>
<comment type="caution">
    <text evidence="1">The sequence shown here is derived from an EMBL/GenBank/DDBJ whole genome shotgun (WGS) entry which is preliminary data.</text>
</comment>
<protein>
    <submittedName>
        <fullName evidence="1">37290_t:CDS:1</fullName>
    </submittedName>
</protein>
<evidence type="ECO:0000313" key="1">
    <source>
        <dbReference type="EMBL" id="CAG8848295.1"/>
    </source>
</evidence>
<organism evidence="1 2">
    <name type="scientific">Gigaspora margarita</name>
    <dbReference type="NCBI Taxonomy" id="4874"/>
    <lineage>
        <taxon>Eukaryota</taxon>
        <taxon>Fungi</taxon>
        <taxon>Fungi incertae sedis</taxon>
        <taxon>Mucoromycota</taxon>
        <taxon>Glomeromycotina</taxon>
        <taxon>Glomeromycetes</taxon>
        <taxon>Diversisporales</taxon>
        <taxon>Gigasporaceae</taxon>
        <taxon>Gigaspora</taxon>
    </lineage>
</organism>
<keyword evidence="2" id="KW-1185">Reference proteome</keyword>
<evidence type="ECO:0000313" key="2">
    <source>
        <dbReference type="Proteomes" id="UP000789901"/>
    </source>
</evidence>
<reference evidence="1 2" key="1">
    <citation type="submission" date="2021-06" db="EMBL/GenBank/DDBJ databases">
        <authorList>
            <person name="Kallberg Y."/>
            <person name="Tangrot J."/>
            <person name="Rosling A."/>
        </authorList>
    </citation>
    <scope>NUCLEOTIDE SEQUENCE [LARGE SCALE GENOMIC DNA]</scope>
    <source>
        <strain evidence="1 2">120-4 pot B 10/14</strain>
    </source>
</reference>